<dbReference type="PANTHER" id="PTHR32196:SF19">
    <property type="entry name" value="GALACTOFURANOSE TRANSPORTER PERMEASE PROTEIN YTFT"/>
    <property type="match status" value="1"/>
</dbReference>
<gene>
    <name evidence="7" type="ORF">QFZ34_001099</name>
</gene>
<feature type="transmembrane region" description="Helical" evidence="6">
    <location>
        <begin position="426"/>
        <end position="449"/>
    </location>
</feature>
<dbReference type="NCBIfam" id="NF008630">
    <property type="entry name" value="PRK11618.1"/>
    <property type="match status" value="1"/>
</dbReference>
<dbReference type="InterPro" id="IPR001851">
    <property type="entry name" value="ABC_transp_permease"/>
</dbReference>
<keyword evidence="5 6" id="KW-0472">Membrane</keyword>
<keyword evidence="8" id="KW-1185">Reference proteome</keyword>
<comment type="caution">
    <text evidence="7">The sequence shown here is derived from an EMBL/GenBank/DDBJ whole genome shotgun (WGS) entry which is preliminary data.</text>
</comment>
<feature type="transmembrane region" description="Helical" evidence="6">
    <location>
        <begin position="455"/>
        <end position="479"/>
    </location>
</feature>
<feature type="transmembrane region" description="Helical" evidence="6">
    <location>
        <begin position="549"/>
        <end position="569"/>
    </location>
</feature>
<feature type="transmembrane region" description="Helical" evidence="6">
    <location>
        <begin position="401"/>
        <end position="419"/>
    </location>
</feature>
<dbReference type="EMBL" id="JAUSZT010000002">
    <property type="protein sequence ID" value="MDQ0995922.1"/>
    <property type="molecule type" value="Genomic_DNA"/>
</dbReference>
<evidence type="ECO:0000256" key="4">
    <source>
        <dbReference type="ARBA" id="ARBA00022989"/>
    </source>
</evidence>
<feature type="transmembrane region" description="Helical" evidence="6">
    <location>
        <begin position="158"/>
        <end position="187"/>
    </location>
</feature>
<keyword evidence="3 6" id="KW-0812">Transmembrane</keyword>
<dbReference type="PANTHER" id="PTHR32196">
    <property type="entry name" value="ABC TRANSPORTER PERMEASE PROTEIN YPHD-RELATED-RELATED"/>
    <property type="match status" value="1"/>
</dbReference>
<keyword evidence="4 6" id="KW-1133">Transmembrane helix</keyword>
<evidence type="ECO:0000313" key="7">
    <source>
        <dbReference type="EMBL" id="MDQ0995922.1"/>
    </source>
</evidence>
<feature type="transmembrane region" description="Helical" evidence="6">
    <location>
        <begin position="50"/>
        <end position="69"/>
    </location>
</feature>
<feature type="transmembrane region" description="Helical" evidence="6">
    <location>
        <begin position="273"/>
        <end position="293"/>
    </location>
</feature>
<sequence>MSGPRVTALTKAMPQLLTLVLILFLNYLAFPGFFDIRLQDGRLFGSLIDVLNRGAPVIILAVGMTAVIASRGVDLSVGAVMAVSGAIAATMTVAGYPLPIVILATLGVGLLCGLWNGILVAYFDLQPIVATLILMVAGRGIAQLITEGSIVTFNEPGLIFFGTGSFAGVPMPILIALLLLIVAIAVVRRTALGLLIESIGINRSASNYAGLNSKLLLLVIYAFCGFCAALAGIIIAADIRGADANNAGLWLELDAILAVVVGGTSLFGGRFSILMSALGAVIIQAMNTGILLSGFPPEYNLILKALVIIVILLAQSFSSAGGWAFVKAEFGTTRAEEPVNTRLLPLYATLLICIVAYAVCVFQFPMMFSTRVAGNLLTDNAFLGIAAVGMTFVILSGGIDLSVGSVIAFTGVLLAVLITHYGIHPLIAFAIALVITTAFGASMGAVIHYLEVPAFIVTLAGMFLARGMCFVMTTDSIPVNHQFYTYLQGLYYLLPGGGRLTFIGCLMLLIFAFGIVMAHFSKFGSYIYAVGGNRTSAELMGVPVAKTTIGIYAMSGFLSGLAGIVFSLYTSAGYSLAAVGVELDTIAAVVIGGTLLTGGVGYVAGTFIGVIIQGIIQTYIVFDGTLSSWWTKIVVGILLFSFIALQRLLVLLSSKRTATLTKP</sequence>
<feature type="transmembrane region" description="Helical" evidence="6">
    <location>
        <begin position="376"/>
        <end position="395"/>
    </location>
</feature>
<evidence type="ECO:0000256" key="1">
    <source>
        <dbReference type="ARBA" id="ARBA00004651"/>
    </source>
</evidence>
<accession>A0ABU0S585</accession>
<feature type="transmembrane region" description="Helical" evidence="6">
    <location>
        <begin position="75"/>
        <end position="94"/>
    </location>
</feature>
<dbReference type="Pfam" id="PF02653">
    <property type="entry name" value="BPD_transp_2"/>
    <property type="match status" value="2"/>
</dbReference>
<feature type="transmembrane region" description="Helical" evidence="6">
    <location>
        <begin position="629"/>
        <end position="649"/>
    </location>
</feature>
<organism evidence="7 8">
    <name type="scientific">Phyllobacterium ifriqiyense</name>
    <dbReference type="NCBI Taxonomy" id="314238"/>
    <lineage>
        <taxon>Bacteria</taxon>
        <taxon>Pseudomonadati</taxon>
        <taxon>Pseudomonadota</taxon>
        <taxon>Alphaproteobacteria</taxon>
        <taxon>Hyphomicrobiales</taxon>
        <taxon>Phyllobacteriaceae</taxon>
        <taxon>Phyllobacterium</taxon>
    </lineage>
</organism>
<feature type="transmembrane region" description="Helical" evidence="6">
    <location>
        <begin position="128"/>
        <end position="146"/>
    </location>
</feature>
<protein>
    <submittedName>
        <fullName evidence="7">Ribose/xylose/arabinose/galactoside ABC-type transport system permease subunit</fullName>
    </submittedName>
</protein>
<evidence type="ECO:0000313" key="8">
    <source>
        <dbReference type="Proteomes" id="UP001237780"/>
    </source>
</evidence>
<feature type="transmembrane region" description="Helical" evidence="6">
    <location>
        <begin position="346"/>
        <end position="364"/>
    </location>
</feature>
<evidence type="ECO:0000256" key="2">
    <source>
        <dbReference type="ARBA" id="ARBA00022475"/>
    </source>
</evidence>
<feature type="transmembrane region" description="Helical" evidence="6">
    <location>
        <begin position="215"/>
        <end position="237"/>
    </location>
</feature>
<comment type="subcellular location">
    <subcellularLocation>
        <location evidence="1">Cell membrane</location>
        <topology evidence="1">Multi-pass membrane protein</topology>
    </subcellularLocation>
</comment>
<reference evidence="7 8" key="1">
    <citation type="submission" date="2023-07" db="EMBL/GenBank/DDBJ databases">
        <title>Comparative genomics of wheat-associated soil bacteria to identify genetic determinants of phenazine resistance.</title>
        <authorList>
            <person name="Mouncey N."/>
        </authorList>
    </citation>
    <scope>NUCLEOTIDE SEQUENCE [LARGE SCALE GENOMIC DNA]</scope>
    <source>
        <strain evidence="7 8">W4I11</strain>
    </source>
</reference>
<feature type="transmembrane region" description="Helical" evidence="6">
    <location>
        <begin position="305"/>
        <end position="326"/>
    </location>
</feature>
<keyword evidence="2" id="KW-1003">Cell membrane</keyword>
<evidence type="ECO:0000256" key="5">
    <source>
        <dbReference type="ARBA" id="ARBA00023136"/>
    </source>
</evidence>
<proteinExistence type="predicted"/>
<dbReference type="Proteomes" id="UP001237780">
    <property type="component" value="Unassembled WGS sequence"/>
</dbReference>
<feature type="transmembrane region" description="Helical" evidence="6">
    <location>
        <begin position="101"/>
        <end position="122"/>
    </location>
</feature>
<evidence type="ECO:0000256" key="6">
    <source>
        <dbReference type="SAM" id="Phobius"/>
    </source>
</evidence>
<feature type="transmembrane region" description="Helical" evidence="6">
    <location>
        <begin position="12"/>
        <end position="30"/>
    </location>
</feature>
<dbReference type="CDD" id="cd06579">
    <property type="entry name" value="TM_PBP1_transp_AraH_like"/>
    <property type="match status" value="2"/>
</dbReference>
<name>A0ABU0S585_9HYPH</name>
<evidence type="ECO:0000256" key="3">
    <source>
        <dbReference type="ARBA" id="ARBA00022692"/>
    </source>
</evidence>
<feature type="transmembrane region" description="Helical" evidence="6">
    <location>
        <begin position="249"/>
        <end position="267"/>
    </location>
</feature>
<feature type="transmembrane region" description="Helical" evidence="6">
    <location>
        <begin position="500"/>
        <end position="520"/>
    </location>
</feature>